<evidence type="ECO:0000313" key="2">
    <source>
        <dbReference type="EMBL" id="UPW41823.1"/>
    </source>
</evidence>
<evidence type="ECO:0000256" key="1">
    <source>
        <dbReference type="SAM" id="MobiDB-lite"/>
    </source>
</evidence>
<feature type="compositionally biased region" description="Basic residues" evidence="1">
    <location>
        <begin position="1"/>
        <end position="40"/>
    </location>
</feature>
<protein>
    <submittedName>
        <fullName evidence="2">Capsid protein</fullName>
    </submittedName>
</protein>
<name>A0A976N396_9VIRU</name>
<feature type="region of interest" description="Disordered" evidence="1">
    <location>
        <begin position="1"/>
        <end position="42"/>
    </location>
</feature>
<organism evidence="2">
    <name type="scientific">Peromfec virus RodF5_35</name>
    <dbReference type="NCBI Taxonomy" id="2929282"/>
    <lineage>
        <taxon>Viruses</taxon>
        <taxon>Monodnaviria</taxon>
        <taxon>Shotokuvirae</taxon>
        <taxon>Cressdnaviricota</taxon>
        <taxon>Repensiviricetes</taxon>
        <taxon>Geplafuvirales</taxon>
        <taxon>Genomoviridae</taxon>
        <taxon>Gemycircularvirus</taxon>
    </lineage>
</organism>
<accession>A0A976N396</accession>
<dbReference type="EMBL" id="OM869675">
    <property type="protein sequence ID" value="UPW41823.1"/>
    <property type="molecule type" value="Genomic_DNA"/>
</dbReference>
<reference evidence="2" key="1">
    <citation type="submission" date="2022-02" db="EMBL/GenBank/DDBJ databases">
        <title>Towards deciphering the DNA virus diversity associated with rodent species in the families Cricetidae and Heteromyidae.</title>
        <authorList>
            <person name="Lund M."/>
            <person name="Larsen B.B."/>
            <person name="Gryseels S."/>
            <person name="Kraberger S."/>
            <person name="Rowsey D.M."/>
            <person name="Steger L."/>
            <person name="Yule K.M."/>
            <person name="Upham N.S."/>
            <person name="Worobey M."/>
            <person name="Van Doorslaer K."/>
            <person name="Varsani A."/>
        </authorList>
    </citation>
    <scope>NUCLEOTIDE SEQUENCE</scope>
    <source>
        <strain evidence="2">NeonRodF5_35</strain>
    </source>
</reference>
<sequence length="306" mass="34266">MRSYSKRRTSVRRRYPARRRKVTRRPSSRRSRYSKRRPMTKRAVLNVSSTKKRDTLVPYTNTTVATPSGGTTYNVGPAIITGDLSAWMFPFICTARSMDSTTSGSNPTIPVRGIAGDPSTRASSTCYMKGYSEKILLQTNDGMPWAWRRIVFNYKGGTIASTQNSGFSLYTLTNAGYTRVVNQTTNTTIIASLMFQGTQGTDWTDYFDAPTDTRNITIMSDKTRSIAGGNEDGIMRVYKDYIPMNKNLVYADDESGGGLYENTLSTLGKPGMGDVYIVDMFRARFGATNSSRLTFHPQGCLYWHEK</sequence>
<proteinExistence type="predicted"/>